<evidence type="ECO:0000256" key="1">
    <source>
        <dbReference type="ARBA" id="ARBA00000085"/>
    </source>
</evidence>
<evidence type="ECO:0000313" key="12">
    <source>
        <dbReference type="Proteomes" id="UP001366085"/>
    </source>
</evidence>
<dbReference type="Gene3D" id="1.20.5.1930">
    <property type="match status" value="1"/>
</dbReference>
<dbReference type="InterPro" id="IPR011712">
    <property type="entry name" value="Sig_transdc_His_kin_sub3_dim/P"/>
</dbReference>
<dbReference type="RefSeq" id="WP_337321972.1">
    <property type="nucleotide sequence ID" value="NZ_JBBDGN010000019.1"/>
</dbReference>
<feature type="transmembrane region" description="Helical" evidence="9">
    <location>
        <begin position="14"/>
        <end position="32"/>
    </location>
</feature>
<dbReference type="InterPro" id="IPR050482">
    <property type="entry name" value="Sensor_HK_TwoCompSys"/>
</dbReference>
<comment type="catalytic activity">
    <reaction evidence="1">
        <text>ATP + protein L-histidine = ADP + protein N-phospho-L-histidine.</text>
        <dbReference type="EC" id="2.7.13.3"/>
    </reaction>
</comment>
<protein>
    <recommendedName>
        <fullName evidence="2">histidine kinase</fullName>
        <ecNumber evidence="2">2.7.13.3</ecNumber>
    </recommendedName>
</protein>
<evidence type="ECO:0000259" key="10">
    <source>
        <dbReference type="Pfam" id="PF07730"/>
    </source>
</evidence>
<evidence type="ECO:0000256" key="5">
    <source>
        <dbReference type="ARBA" id="ARBA00022741"/>
    </source>
</evidence>
<feature type="domain" description="Signal transduction histidine kinase subgroup 3 dimerisation and phosphoacceptor" evidence="10">
    <location>
        <begin position="183"/>
        <end position="244"/>
    </location>
</feature>
<evidence type="ECO:0000256" key="3">
    <source>
        <dbReference type="ARBA" id="ARBA00022553"/>
    </source>
</evidence>
<evidence type="ECO:0000256" key="4">
    <source>
        <dbReference type="ARBA" id="ARBA00022679"/>
    </source>
</evidence>
<keyword evidence="6 11" id="KW-0418">Kinase</keyword>
<comment type="caution">
    <text evidence="11">The sequence shown here is derived from an EMBL/GenBank/DDBJ whole genome shotgun (WGS) entry which is preliminary data.</text>
</comment>
<dbReference type="CDD" id="cd16917">
    <property type="entry name" value="HATPase_UhpB-NarQ-NarX-like"/>
    <property type="match status" value="1"/>
</dbReference>
<keyword evidence="9" id="KW-0812">Transmembrane</keyword>
<reference evidence="11 12" key="1">
    <citation type="submission" date="2024-02" db="EMBL/GenBank/DDBJ databases">
        <authorList>
            <person name="Saticioglu I.B."/>
        </authorList>
    </citation>
    <scope>NUCLEOTIDE SEQUENCE [LARGE SCALE GENOMIC DNA]</scope>
    <source>
        <strain evidence="11 12">Mu-43</strain>
    </source>
</reference>
<keyword evidence="7" id="KW-0067">ATP-binding</keyword>
<keyword evidence="12" id="KW-1185">Reference proteome</keyword>
<evidence type="ECO:0000256" key="9">
    <source>
        <dbReference type="SAM" id="Phobius"/>
    </source>
</evidence>
<dbReference type="Proteomes" id="UP001366085">
    <property type="component" value="Unassembled WGS sequence"/>
</dbReference>
<dbReference type="EC" id="2.7.13.3" evidence="2"/>
<keyword evidence="3" id="KW-0597">Phosphoprotein</keyword>
<keyword evidence="9" id="KW-0472">Membrane</keyword>
<keyword evidence="5" id="KW-0547">Nucleotide-binding</keyword>
<dbReference type="Gene3D" id="3.30.565.10">
    <property type="entry name" value="Histidine kinase-like ATPase, C-terminal domain"/>
    <property type="match status" value="1"/>
</dbReference>
<organism evidence="11 12">
    <name type="scientific">Microbacterium istanbulense</name>
    <dbReference type="NCBI Taxonomy" id="3122049"/>
    <lineage>
        <taxon>Bacteria</taxon>
        <taxon>Bacillati</taxon>
        <taxon>Actinomycetota</taxon>
        <taxon>Actinomycetes</taxon>
        <taxon>Micrococcales</taxon>
        <taxon>Microbacteriaceae</taxon>
        <taxon>Microbacterium</taxon>
    </lineage>
</organism>
<feature type="transmembrane region" description="Helical" evidence="9">
    <location>
        <begin position="98"/>
        <end position="117"/>
    </location>
</feature>
<evidence type="ECO:0000313" key="11">
    <source>
        <dbReference type="EMBL" id="MEJ1092918.1"/>
    </source>
</evidence>
<dbReference type="InterPro" id="IPR036890">
    <property type="entry name" value="HATPase_C_sf"/>
</dbReference>
<dbReference type="PANTHER" id="PTHR24421:SF10">
    <property type="entry name" value="NITRATE_NITRITE SENSOR PROTEIN NARQ"/>
    <property type="match status" value="1"/>
</dbReference>
<dbReference type="GO" id="GO:0016301">
    <property type="term" value="F:kinase activity"/>
    <property type="evidence" value="ECO:0007669"/>
    <property type="project" value="UniProtKB-KW"/>
</dbReference>
<dbReference type="SUPFAM" id="SSF55874">
    <property type="entry name" value="ATPase domain of HSP90 chaperone/DNA topoisomerase II/histidine kinase"/>
    <property type="match status" value="1"/>
</dbReference>
<evidence type="ECO:0000256" key="8">
    <source>
        <dbReference type="ARBA" id="ARBA00023012"/>
    </source>
</evidence>
<gene>
    <name evidence="11" type="ORF">WDU93_14620</name>
</gene>
<keyword evidence="4" id="KW-0808">Transferase</keyword>
<dbReference type="Pfam" id="PF07730">
    <property type="entry name" value="HisKA_3"/>
    <property type="match status" value="1"/>
</dbReference>
<evidence type="ECO:0000256" key="6">
    <source>
        <dbReference type="ARBA" id="ARBA00022777"/>
    </source>
</evidence>
<keyword evidence="8" id="KW-0902">Two-component regulatory system</keyword>
<feature type="transmembrane region" description="Helical" evidence="9">
    <location>
        <begin position="123"/>
        <end position="147"/>
    </location>
</feature>
<sequence length="380" mass="40053">MDAAVETRKSLRRMQWGALLLYLATIGLLYINSSPLGFAEGWQLVVQLVLLVPVIAAVVLRVRMPFALPLLGLIAIVSGTFSVFMVGAMSLAIRRRGAWVWSIATVGGLLASAVIAYRDTLAGATPVGVTLGVPLTVVIVGVAPTLVGQYIRRRREFAEAAAEQAVRAEVERELAAQRAVHTERERIAQEMHDSLGHVLALVTMQAGALEVNAKEATVVSAAEQIRETARSGLAELRAVVRALGADARRDPAPALSTIPQLVEASRAAGAEVTLRDELDAGGAGVPSSTGRVIYQAVQESLTNAHRHAPGAPVEIVLSGAPGAGIEVRVSNPLTPGGERGAGTGLASLRSRVEVLGGIVEARALQGRFDLRVRLPWEENA</sequence>
<dbReference type="EMBL" id="JBBDGN010000019">
    <property type="protein sequence ID" value="MEJ1092918.1"/>
    <property type="molecule type" value="Genomic_DNA"/>
</dbReference>
<feature type="transmembrane region" description="Helical" evidence="9">
    <location>
        <begin position="44"/>
        <end position="60"/>
    </location>
</feature>
<evidence type="ECO:0000256" key="2">
    <source>
        <dbReference type="ARBA" id="ARBA00012438"/>
    </source>
</evidence>
<dbReference type="PANTHER" id="PTHR24421">
    <property type="entry name" value="NITRATE/NITRITE SENSOR PROTEIN NARX-RELATED"/>
    <property type="match status" value="1"/>
</dbReference>
<keyword evidence="9" id="KW-1133">Transmembrane helix</keyword>
<evidence type="ECO:0000256" key="7">
    <source>
        <dbReference type="ARBA" id="ARBA00022840"/>
    </source>
</evidence>
<feature type="transmembrane region" description="Helical" evidence="9">
    <location>
        <begin position="66"/>
        <end position="86"/>
    </location>
</feature>
<proteinExistence type="predicted"/>
<accession>A0ABU8LNU6</accession>
<name>A0ABU8LNU6_9MICO</name>